<accession>F3L0B4</accession>
<dbReference type="Pfam" id="PF05982">
    <property type="entry name" value="Sbt_1"/>
    <property type="match status" value="1"/>
</dbReference>
<sequence length="311" mass="33074">MQLDIVVAFFLLGAVATLSRASFEVPKAIYRGCTLFLLLAIGIKGGMAFTAYPLGVLIPQALIIIAFGLILPFIAFPILYKIGGWTREDAASTAAHYGSVSVATYAVSVAVLEAQGITYEAYFPLFVALLEIPAILAGLFIAKPKIFMSKAFPKALHEMFFNEGVLLLIGGLIIGAWGGERTERLMPFFGDLFHGVLALFLLELGRQAATRINDIKRQGPFLASFSIAMPLLAASLGYVLATYVLNLSAGGVFLLMVLASSASYIAVPAAMRSALPEANNALAITASLAITFPFNVLVAIPLYLSLTQLGS</sequence>
<dbReference type="STRING" id="2518989.IMCC3088_830"/>
<reference evidence="1 2" key="1">
    <citation type="journal article" date="2011" name="J. Bacteriol.">
        <title>Genome sequence of strain IMCC3088, a proteorhodopsin-containing marine bacterium belonging to the OM60/NOR5 clade.</title>
        <authorList>
            <person name="Jang Y."/>
            <person name="Oh H.M."/>
            <person name="Kang I."/>
            <person name="Lee K."/>
            <person name="Yang S.J."/>
            <person name="Cho J.C."/>
        </authorList>
    </citation>
    <scope>NUCLEOTIDE SEQUENCE [LARGE SCALE GENOMIC DNA]</scope>
    <source>
        <strain evidence="1 2">IMCC3088</strain>
    </source>
</reference>
<protein>
    <submittedName>
        <fullName evidence="1">Putative sodium-dependent bicarbonate transporter</fullName>
    </submittedName>
</protein>
<keyword evidence="2" id="KW-1185">Reference proteome</keyword>
<dbReference type="eggNOG" id="COG3329">
    <property type="taxonomic scope" value="Bacteria"/>
</dbReference>
<evidence type="ECO:0000313" key="2">
    <source>
        <dbReference type="Proteomes" id="UP000005615"/>
    </source>
</evidence>
<dbReference type="RefSeq" id="WP_009575127.1">
    <property type="nucleotide sequence ID" value="NZ_AEIG01000020.1"/>
</dbReference>
<dbReference type="Proteomes" id="UP000005615">
    <property type="component" value="Unassembled WGS sequence"/>
</dbReference>
<evidence type="ECO:0000313" key="1">
    <source>
        <dbReference type="EMBL" id="EGG30224.1"/>
    </source>
</evidence>
<comment type="caution">
    <text evidence="1">The sequence shown here is derived from an EMBL/GenBank/DDBJ whole genome shotgun (WGS) entry which is preliminary data.</text>
</comment>
<dbReference type="OrthoDB" id="345121at2"/>
<dbReference type="InterPro" id="IPR010293">
    <property type="entry name" value="Sbt_1"/>
</dbReference>
<organism evidence="1 2">
    <name type="scientific">Aequoribacter fuscus</name>
    <dbReference type="NCBI Taxonomy" id="2518989"/>
    <lineage>
        <taxon>Bacteria</taxon>
        <taxon>Pseudomonadati</taxon>
        <taxon>Pseudomonadota</taxon>
        <taxon>Gammaproteobacteria</taxon>
        <taxon>Cellvibrionales</taxon>
        <taxon>Halieaceae</taxon>
        <taxon>Aequoribacter</taxon>
    </lineage>
</organism>
<gene>
    <name evidence="1" type="ORF">IMCC3088_830</name>
</gene>
<proteinExistence type="predicted"/>
<dbReference type="PANTHER" id="PTHR40400">
    <property type="entry name" value="SLR1512 PROTEIN"/>
    <property type="match status" value="1"/>
</dbReference>
<name>F3L0B4_9GAMM</name>
<dbReference type="AlphaFoldDB" id="F3L0B4"/>
<dbReference type="EMBL" id="AEIG01000020">
    <property type="protein sequence ID" value="EGG30224.1"/>
    <property type="molecule type" value="Genomic_DNA"/>
</dbReference>
<dbReference type="PANTHER" id="PTHR40400:SF1">
    <property type="entry name" value="SLR1512 PROTEIN"/>
    <property type="match status" value="1"/>
</dbReference>